<keyword evidence="1" id="KW-0812">Transmembrane</keyword>
<keyword evidence="1" id="KW-0472">Membrane</keyword>
<feature type="transmembrane region" description="Helical" evidence="1">
    <location>
        <begin position="48"/>
        <end position="70"/>
    </location>
</feature>
<evidence type="ECO:0000313" key="5">
    <source>
        <dbReference type="Proteomes" id="UP000195897"/>
    </source>
</evidence>
<feature type="transmembrane region" description="Helical" evidence="1">
    <location>
        <begin position="9"/>
        <end position="28"/>
    </location>
</feature>
<dbReference type="EMBL" id="NFKK01000004">
    <property type="protein sequence ID" value="OUP53495.1"/>
    <property type="molecule type" value="Genomic_DNA"/>
</dbReference>
<dbReference type="Proteomes" id="UP000195897">
    <property type="component" value="Unassembled WGS sequence"/>
</dbReference>
<reference evidence="4 5" key="1">
    <citation type="submission" date="2017-04" db="EMBL/GenBank/DDBJ databases">
        <title>Function of individual gut microbiota members based on whole genome sequencing of pure cultures obtained from chicken caecum.</title>
        <authorList>
            <person name="Medvecky M."/>
            <person name="Cejkova D."/>
            <person name="Polansky O."/>
            <person name="Karasova D."/>
            <person name="Kubasova T."/>
            <person name="Cizek A."/>
            <person name="Rychlik I."/>
        </authorList>
    </citation>
    <scope>NUCLEOTIDE SEQUENCE [LARGE SCALE GENOMIC DNA]</scope>
    <source>
        <strain evidence="4">An179</strain>
        <strain evidence="5">An180</strain>
    </source>
</reference>
<sequence>MNRKQIGQIGMIASALILSLELFSLKILQSLDKITGEWETSAWSYLTYPTSLLALLLVLIVFVVSLVLYLNGKENL</sequence>
<evidence type="ECO:0000313" key="2">
    <source>
        <dbReference type="EMBL" id="OUP53495.1"/>
    </source>
</evidence>
<organism evidence="3 4">
    <name type="scientific">Butyricicoccus pullicaecorum</name>
    <dbReference type="NCBI Taxonomy" id="501571"/>
    <lineage>
        <taxon>Bacteria</taxon>
        <taxon>Bacillati</taxon>
        <taxon>Bacillota</taxon>
        <taxon>Clostridia</taxon>
        <taxon>Eubacteriales</taxon>
        <taxon>Butyricicoccaceae</taxon>
        <taxon>Butyricicoccus</taxon>
    </lineage>
</organism>
<protein>
    <submittedName>
        <fullName evidence="3">Uncharacterized protein</fullName>
    </submittedName>
</protein>
<proteinExistence type="predicted"/>
<evidence type="ECO:0000256" key="1">
    <source>
        <dbReference type="SAM" id="Phobius"/>
    </source>
</evidence>
<comment type="caution">
    <text evidence="3">The sequence shown here is derived from an EMBL/GenBank/DDBJ whole genome shotgun (WGS) entry which is preliminary data.</text>
</comment>
<gene>
    <name evidence="3" type="ORF">B5F15_03390</name>
    <name evidence="2" type="ORF">B5F17_05670</name>
</gene>
<accession>A0A1Y4LTA5</accession>
<evidence type="ECO:0000313" key="4">
    <source>
        <dbReference type="Proteomes" id="UP000195326"/>
    </source>
</evidence>
<dbReference type="EMBL" id="NFKL01000004">
    <property type="protein sequence ID" value="OUP59868.1"/>
    <property type="molecule type" value="Genomic_DNA"/>
</dbReference>
<dbReference type="Proteomes" id="UP000195326">
    <property type="component" value="Unassembled WGS sequence"/>
</dbReference>
<dbReference type="AlphaFoldDB" id="A0A1Y4LTA5"/>
<dbReference type="RefSeq" id="WP_087371694.1">
    <property type="nucleotide sequence ID" value="NZ_NFKL01000004.1"/>
</dbReference>
<name>A0A1Y4LTA5_9FIRM</name>
<evidence type="ECO:0000313" key="3">
    <source>
        <dbReference type="EMBL" id="OUP59868.1"/>
    </source>
</evidence>
<keyword evidence="1" id="KW-1133">Transmembrane helix</keyword>
<reference evidence="3" key="2">
    <citation type="journal article" date="2018" name="BMC Genomics">
        <title>Whole genome sequencing and function prediction of 133 gut anaerobes isolated from chicken caecum in pure cultures.</title>
        <authorList>
            <person name="Medvecky M."/>
            <person name="Cejkova D."/>
            <person name="Polansky O."/>
            <person name="Karasova D."/>
            <person name="Kubasova T."/>
            <person name="Cizek A."/>
            <person name="Rychlik I."/>
        </authorList>
    </citation>
    <scope>NUCLEOTIDE SEQUENCE</scope>
    <source>
        <strain evidence="3">An179</strain>
        <strain evidence="2">An180</strain>
    </source>
</reference>